<feature type="domain" description="DUF8175" evidence="3">
    <location>
        <begin position="101"/>
        <end position="301"/>
    </location>
</feature>
<evidence type="ECO:0000313" key="4">
    <source>
        <dbReference type="EMBL" id="NJQ14403.1"/>
    </source>
</evidence>
<keyword evidence="5" id="KW-1185">Reference proteome</keyword>
<evidence type="ECO:0000256" key="2">
    <source>
        <dbReference type="SAM" id="Phobius"/>
    </source>
</evidence>
<feature type="transmembrane region" description="Helical" evidence="2">
    <location>
        <begin position="21"/>
        <end position="42"/>
    </location>
</feature>
<dbReference type="Proteomes" id="UP000727056">
    <property type="component" value="Unassembled WGS sequence"/>
</dbReference>
<dbReference type="EMBL" id="JAAVJC010000024">
    <property type="protein sequence ID" value="NJQ14403.1"/>
    <property type="molecule type" value="Genomic_DNA"/>
</dbReference>
<accession>A0ABX1C8J3</accession>
<keyword evidence="2" id="KW-0472">Membrane</keyword>
<feature type="region of interest" description="Disordered" evidence="1">
    <location>
        <begin position="47"/>
        <end position="124"/>
    </location>
</feature>
<sequence length="308" mass="33018">MSRPSRPGWEKADEEDRKAMWKGIRIGGSFLGMIAVLGYSYVVTRTDDSAGSSAETEEWNPWESEEYLNRLPEEMADAMRRQNGSDGSDGSEEPGEPEETDESDGPAQSDGSGESEPADQPEVSGLDWTGVQYEYLNGTLLPISPAHGPSNHGPEGAGGFSRDTGGAVLAAMHHSVRVAPQVGPDVFCPAIGQMVGDTEMMLTRTDADYQVARASHGLQDGEPLPPNDMLIGYDVPVPIDATNDVGDVGELTVHLLSRGAGQGGREVTVSVAVALSWVDDDWRLHVPPGGTWLGELVENTEDYELLPR</sequence>
<feature type="compositionally biased region" description="Acidic residues" evidence="1">
    <location>
        <begin position="55"/>
        <end position="66"/>
    </location>
</feature>
<reference evidence="4 5" key="1">
    <citation type="submission" date="2020-03" db="EMBL/GenBank/DDBJ databases">
        <title>Draft genome of Streptomyces sp. ventii, isolated from the Axial Seamount in the Pacific Ocean, and resequencing of the two type strains Streptomyces lonarensis strain NCL 716 and Streptomyces bohaiensis strain 11A07.</title>
        <authorList>
            <person name="Loughran R.M."/>
            <person name="Pfannmuller K.M."/>
            <person name="Wasson B.J."/>
            <person name="Deadmond M.C."/>
            <person name="Paddock B.E."/>
            <person name="Koyack M.J."/>
            <person name="Gallegos D.A."/>
            <person name="Mitchell E.A."/>
            <person name="Ushijima B."/>
            <person name="Saw J.H."/>
            <person name="Mcphail K.L."/>
            <person name="Videau P."/>
        </authorList>
    </citation>
    <scope>NUCLEOTIDE SEQUENCE [LARGE SCALE GENOMIC DNA]</scope>
    <source>
        <strain evidence="4 5">11A07</strain>
    </source>
</reference>
<evidence type="ECO:0000313" key="5">
    <source>
        <dbReference type="Proteomes" id="UP000727056"/>
    </source>
</evidence>
<feature type="compositionally biased region" description="Acidic residues" evidence="1">
    <location>
        <begin position="89"/>
        <end position="104"/>
    </location>
</feature>
<gene>
    <name evidence="4" type="ORF">HCN52_05480</name>
</gene>
<keyword evidence="2" id="KW-0812">Transmembrane</keyword>
<evidence type="ECO:0000256" key="1">
    <source>
        <dbReference type="SAM" id="MobiDB-lite"/>
    </source>
</evidence>
<keyword evidence="2" id="KW-1133">Transmembrane helix</keyword>
<evidence type="ECO:0000259" key="3">
    <source>
        <dbReference type="Pfam" id="PF26526"/>
    </source>
</evidence>
<organism evidence="4 5">
    <name type="scientific">Streptomyces bohaiensis</name>
    <dbReference type="NCBI Taxonomy" id="1431344"/>
    <lineage>
        <taxon>Bacteria</taxon>
        <taxon>Bacillati</taxon>
        <taxon>Actinomycetota</taxon>
        <taxon>Actinomycetes</taxon>
        <taxon>Kitasatosporales</taxon>
        <taxon>Streptomycetaceae</taxon>
        <taxon>Streptomyces</taxon>
    </lineage>
</organism>
<proteinExistence type="predicted"/>
<comment type="caution">
    <text evidence="4">The sequence shown here is derived from an EMBL/GenBank/DDBJ whole genome shotgun (WGS) entry which is preliminary data.</text>
</comment>
<feature type="compositionally biased region" description="Basic and acidic residues" evidence="1">
    <location>
        <begin position="67"/>
        <end position="80"/>
    </location>
</feature>
<name>A0ABX1C8J3_9ACTN</name>
<dbReference type="RefSeq" id="WP_168087228.1">
    <property type="nucleotide sequence ID" value="NZ_BHZH01000002.1"/>
</dbReference>
<dbReference type="InterPro" id="IPR058488">
    <property type="entry name" value="DUF8175"/>
</dbReference>
<protein>
    <recommendedName>
        <fullName evidence="3">DUF8175 domain-containing protein</fullName>
    </recommendedName>
</protein>
<dbReference type="Pfam" id="PF26526">
    <property type="entry name" value="DUF8175"/>
    <property type="match status" value="1"/>
</dbReference>